<feature type="transmembrane region" description="Helical" evidence="1">
    <location>
        <begin position="16"/>
        <end position="36"/>
    </location>
</feature>
<accession>A0A1Y6CM56</accession>
<evidence type="ECO:0000313" key="3">
    <source>
        <dbReference type="Proteomes" id="UP000192907"/>
    </source>
</evidence>
<evidence type="ECO:0000256" key="1">
    <source>
        <dbReference type="SAM" id="Phobius"/>
    </source>
</evidence>
<feature type="transmembrane region" description="Helical" evidence="1">
    <location>
        <begin position="161"/>
        <end position="183"/>
    </location>
</feature>
<feature type="transmembrane region" description="Helical" evidence="1">
    <location>
        <begin position="190"/>
        <end position="210"/>
    </location>
</feature>
<feature type="transmembrane region" description="Helical" evidence="1">
    <location>
        <begin position="124"/>
        <end position="146"/>
    </location>
</feature>
<gene>
    <name evidence="2" type="ORF">SAMN06296036_12011</name>
</gene>
<dbReference type="AlphaFoldDB" id="A0A1Y6CM56"/>
<sequence>MTQLFYTLLWLEARRLRIHITLLLIAFGLLLLWLGIDFGTFSNFEYQFESSGDGSGFMDSLNSLSMETLIAALGIVVPSFSCLAFGSLLLMIAPFRSPQEWQQGHFQMLKMSSWSQYHIQCARFLIYLLLALVFFVPVIATGAMALASDDTINIPYVTQDFIILGAFTVLSSLPLTMAVGMVIDATRTAYYLRGIHFLVTFIQFAGWVALLNLGQKSIAALNVAVLPPIQLKSHQILPPGTWEGPTQLYWEPMIISWIIAWGFAVLSGRIQEEAEA</sequence>
<keyword evidence="3" id="KW-1185">Reference proteome</keyword>
<keyword evidence="1" id="KW-1133">Transmembrane helix</keyword>
<feature type="transmembrane region" description="Helical" evidence="1">
    <location>
        <begin position="69"/>
        <end position="93"/>
    </location>
</feature>
<reference evidence="3" key="1">
    <citation type="submission" date="2017-04" db="EMBL/GenBank/DDBJ databases">
        <authorList>
            <person name="Varghese N."/>
            <person name="Submissions S."/>
        </authorList>
    </citation>
    <scope>NUCLEOTIDE SEQUENCE [LARGE SCALE GENOMIC DNA]</scope>
    <source>
        <strain evidence="3">RKEM611</strain>
    </source>
</reference>
<evidence type="ECO:0008006" key="4">
    <source>
        <dbReference type="Google" id="ProtNLM"/>
    </source>
</evidence>
<protein>
    <recommendedName>
        <fullName evidence="4">ABC-2 family transporter protein</fullName>
    </recommendedName>
</protein>
<organism evidence="2 3">
    <name type="scientific">Pseudobacteriovorax antillogorgiicola</name>
    <dbReference type="NCBI Taxonomy" id="1513793"/>
    <lineage>
        <taxon>Bacteria</taxon>
        <taxon>Pseudomonadati</taxon>
        <taxon>Bdellovibrionota</taxon>
        <taxon>Oligoflexia</taxon>
        <taxon>Oligoflexales</taxon>
        <taxon>Pseudobacteriovoracaceae</taxon>
        <taxon>Pseudobacteriovorax</taxon>
    </lineage>
</organism>
<keyword evidence="1" id="KW-0812">Transmembrane</keyword>
<dbReference type="OrthoDB" id="10019753at2"/>
<dbReference type="EMBL" id="FWZT01000020">
    <property type="protein sequence ID" value="SMF59523.1"/>
    <property type="molecule type" value="Genomic_DNA"/>
</dbReference>
<name>A0A1Y6CM56_9BACT</name>
<dbReference type="Proteomes" id="UP000192907">
    <property type="component" value="Unassembled WGS sequence"/>
</dbReference>
<dbReference type="STRING" id="1513793.SAMN06296036_12011"/>
<keyword evidence="1" id="KW-0472">Membrane</keyword>
<dbReference type="RefSeq" id="WP_132322981.1">
    <property type="nucleotide sequence ID" value="NZ_FWZT01000020.1"/>
</dbReference>
<feature type="transmembrane region" description="Helical" evidence="1">
    <location>
        <begin position="248"/>
        <end position="266"/>
    </location>
</feature>
<evidence type="ECO:0000313" key="2">
    <source>
        <dbReference type="EMBL" id="SMF59523.1"/>
    </source>
</evidence>
<proteinExistence type="predicted"/>